<keyword evidence="1" id="KW-0614">Plasmid</keyword>
<dbReference type="PATRIC" id="fig|1502.177.peg.3365"/>
<geneLocation type="plasmid" evidence="1 2">
    <name>pJFP838A</name>
</geneLocation>
<evidence type="ECO:0000313" key="1">
    <source>
        <dbReference type="EMBL" id="AMN31074.1"/>
    </source>
</evidence>
<dbReference type="AlphaFoldDB" id="A0A140GRB5"/>
<accession>A0A140GRB5</accession>
<organism evidence="1 2">
    <name type="scientific">Clostridium perfringens</name>
    <dbReference type="NCBI Taxonomy" id="1502"/>
    <lineage>
        <taxon>Bacteria</taxon>
        <taxon>Bacillati</taxon>
        <taxon>Bacillota</taxon>
        <taxon>Clostridia</taxon>
        <taxon>Eubacteriales</taxon>
        <taxon>Clostridiaceae</taxon>
        <taxon>Clostridium</taxon>
    </lineage>
</organism>
<name>A0A140GRB5_CLOPF</name>
<gene>
    <name evidence="1" type="ORF">JFP838_pA0158</name>
</gene>
<proteinExistence type="predicted"/>
<evidence type="ECO:0000313" key="2">
    <source>
        <dbReference type="Proteomes" id="UP000070260"/>
    </source>
</evidence>
<protein>
    <submittedName>
        <fullName evidence="1">Uncharacterized protein</fullName>
    </submittedName>
</protein>
<sequence length="171" mass="20426">MIKVWLTKYGVGDKYKEMVVVAEDEKKATKIAFDLAKEELAGMINLEELEDIHYVLKSNFIKDEHLFNILQDILLTEIKKYINFEAILIKNEYTINLNSLFDIDKQYEHFIRTLIKANGCKDIYKYPYIDDRKKYWIEDEIYSKNLYIIQGYFSDGEIEMLKKSGFYIKNN</sequence>
<dbReference type="Proteomes" id="UP000070260">
    <property type="component" value="Plasmid pJFP838A"/>
</dbReference>
<dbReference type="RefSeq" id="WP_061429677.1">
    <property type="nucleotide sequence ID" value="NZ_CATNZX010000001.1"/>
</dbReference>
<reference evidence="1 2" key="1">
    <citation type="journal article" date="2016" name="PLoS ONE">
        <title>Plasmid Characterization and Chromosome Analysis of Two netF+ Clostridium perfringens Isolates Associated with Foal and Canine Necrotizing Enteritis.</title>
        <authorList>
            <person name="Mehdizadeh Gohari I."/>
            <person name="Kropinski A.M."/>
            <person name="Weese S.J."/>
            <person name="Parreira V.R."/>
            <person name="Whitehead A.E."/>
            <person name="Boerlin P."/>
            <person name="Prescott J.F."/>
        </authorList>
    </citation>
    <scope>NUCLEOTIDE SEQUENCE [LARGE SCALE GENOMIC DNA]</scope>
    <source>
        <strain evidence="1 2">JP838</strain>
        <plasmid evidence="2">Plasmid pJFP838A</plasmid>
    </source>
</reference>
<dbReference type="EMBL" id="CP013615">
    <property type="protein sequence ID" value="AMN31074.1"/>
    <property type="molecule type" value="Genomic_DNA"/>
</dbReference>